<reference evidence="2" key="1">
    <citation type="submission" date="2015-04" db="EMBL/GenBank/DDBJ databases">
        <title>The genome sequence of the plant pathogenic Rhizarian Plasmodiophora brassicae reveals insights in its biotrophic life cycle and the origin of chitin synthesis.</title>
        <authorList>
            <person name="Schwelm A."/>
            <person name="Fogelqvist J."/>
            <person name="Knaust A."/>
            <person name="Julke S."/>
            <person name="Lilja T."/>
            <person name="Dhandapani V."/>
            <person name="Bonilla-Rosso G."/>
            <person name="Karlsson M."/>
            <person name="Shevchenko A."/>
            <person name="Choi S.R."/>
            <person name="Kim H.G."/>
            <person name="Park J.Y."/>
            <person name="Lim Y.P."/>
            <person name="Ludwig-Muller J."/>
            <person name="Dixelius C."/>
        </authorList>
    </citation>
    <scope>NUCLEOTIDE SEQUENCE</scope>
    <source>
        <tissue evidence="2">Potato root galls</tissue>
    </source>
</reference>
<evidence type="ECO:0008006" key="3">
    <source>
        <dbReference type="Google" id="ProtNLM"/>
    </source>
</evidence>
<feature type="chain" id="PRO_5011352991" description="Secreted protein" evidence="1">
    <location>
        <begin position="21"/>
        <end position="106"/>
    </location>
</feature>
<dbReference type="EMBL" id="HACM01004936">
    <property type="protein sequence ID" value="CRZ05378.1"/>
    <property type="molecule type" value="Transcribed_RNA"/>
</dbReference>
<organism evidence="2">
    <name type="scientific">Spongospora subterranea</name>
    <dbReference type="NCBI Taxonomy" id="70186"/>
    <lineage>
        <taxon>Eukaryota</taxon>
        <taxon>Sar</taxon>
        <taxon>Rhizaria</taxon>
        <taxon>Endomyxa</taxon>
        <taxon>Phytomyxea</taxon>
        <taxon>Plasmodiophorida</taxon>
        <taxon>Plasmodiophoridae</taxon>
        <taxon>Spongospora</taxon>
    </lineage>
</organism>
<proteinExistence type="predicted"/>
<evidence type="ECO:0000313" key="2">
    <source>
        <dbReference type="EMBL" id="CRZ05377.1"/>
    </source>
</evidence>
<keyword evidence="1" id="KW-0732">Signal</keyword>
<dbReference type="EMBL" id="HACM01004935">
    <property type="protein sequence ID" value="CRZ05377.1"/>
    <property type="molecule type" value="Transcribed_RNA"/>
</dbReference>
<accession>A0A0H5QUG3</accession>
<evidence type="ECO:0000256" key="1">
    <source>
        <dbReference type="SAM" id="SignalP"/>
    </source>
</evidence>
<protein>
    <recommendedName>
        <fullName evidence="3">Secreted protein</fullName>
    </recommendedName>
</protein>
<feature type="signal peptide" evidence="1">
    <location>
        <begin position="1"/>
        <end position="20"/>
    </location>
</feature>
<dbReference type="AlphaFoldDB" id="A0A0H5QUG3"/>
<name>A0A0H5QUG3_9EUKA</name>
<sequence length="106" mass="12235">MQSPTATFQLSLLLFRFGESFLSLSEHVTVHVRTAWDIDTEGNKSCIVVIEREVPFVWHPKRIHIRSLDVRKSAIYQTNFTCDATRIQQQEGAIPARRKSISELHL</sequence>